<gene>
    <name evidence="2" type="ORF">LY90DRAFT_678179</name>
</gene>
<evidence type="ECO:0000313" key="2">
    <source>
        <dbReference type="EMBL" id="ORY08759.1"/>
    </source>
</evidence>
<accession>A0A1Y1ZEW2</accession>
<dbReference type="EMBL" id="MCOG01000417">
    <property type="protein sequence ID" value="ORY08759.1"/>
    <property type="molecule type" value="Genomic_DNA"/>
</dbReference>
<reference evidence="2 3" key="1">
    <citation type="submission" date="2016-08" db="EMBL/GenBank/DDBJ databases">
        <title>A Parts List for Fungal Cellulosomes Revealed by Comparative Genomics.</title>
        <authorList>
            <consortium name="DOE Joint Genome Institute"/>
            <person name="Haitjema C.H."/>
            <person name="Gilmore S.P."/>
            <person name="Henske J.K."/>
            <person name="Solomon K.V."/>
            <person name="De Groot R."/>
            <person name="Kuo A."/>
            <person name="Mondo S.J."/>
            <person name="Salamov A.A."/>
            <person name="Labutti K."/>
            <person name="Zhao Z."/>
            <person name="Chiniquy J."/>
            <person name="Barry K."/>
            <person name="Brewer H.M."/>
            <person name="Purvine S.O."/>
            <person name="Wright A.T."/>
            <person name="Boxma B."/>
            <person name="Van Alen T."/>
            <person name="Hackstein J.H."/>
            <person name="Baker S.E."/>
            <person name="Grigoriev I.V."/>
            <person name="O'Malley M.A."/>
        </authorList>
    </citation>
    <scope>NUCLEOTIDE SEQUENCE [LARGE SCALE GENOMIC DNA]</scope>
    <source>
        <strain evidence="2 3">G1</strain>
    </source>
</reference>
<keyword evidence="1" id="KW-1133">Transmembrane helix</keyword>
<comment type="caution">
    <text evidence="2">The sequence shown here is derived from an EMBL/GenBank/DDBJ whole genome shotgun (WGS) entry which is preliminary data.</text>
</comment>
<keyword evidence="1" id="KW-0472">Membrane</keyword>
<dbReference type="InterPro" id="IPR036305">
    <property type="entry name" value="RGS_sf"/>
</dbReference>
<keyword evidence="3" id="KW-1185">Reference proteome</keyword>
<feature type="transmembrane region" description="Helical" evidence="1">
    <location>
        <begin position="61"/>
        <end position="79"/>
    </location>
</feature>
<name>A0A1Y1ZEW2_9FUNG</name>
<evidence type="ECO:0000313" key="3">
    <source>
        <dbReference type="Proteomes" id="UP000193920"/>
    </source>
</evidence>
<dbReference type="AlphaFoldDB" id="A0A1Y1ZEW2"/>
<sequence>MASFLIVVFPISLLVLVKLGNNFPEMKSYKISVIISFVLLSLFIISAYIKSFKCSTIIKYIPYNIAFLLMNCVFIYTQLINPIINLVKTEIQVHGLEVNKKSLIKILNSNLLYDEFLDYCNSKCCGEYAIFHCDYMIFRRIYNPISSKIIENSQLIYDSNDFTNSTFSMSCISVLTTNTQITTNFEPETGEYSINMQNIENEKLEEKKRKMSTATGDNKSSVLKSVITETLSNIKGVDPQEIGPDIQKAYENVYKIINEMNSKYFEKESTLELNIPERIIKKIKKNLSNFNENYDKMKLKQSYNHEMLNCERIFDEAHRECIETLYHNVLSTFISKKKNNNAITELKESKEAIDGGGENNIYIRFR</sequence>
<dbReference type="Gene3D" id="1.10.167.10">
    <property type="entry name" value="Regulator of G-protein Signalling 4, domain 2"/>
    <property type="match status" value="1"/>
</dbReference>
<proteinExistence type="predicted"/>
<evidence type="ECO:0008006" key="4">
    <source>
        <dbReference type="Google" id="ProtNLM"/>
    </source>
</evidence>
<protein>
    <recommendedName>
        <fullName evidence="4">RGS domain-containing protein</fullName>
    </recommendedName>
</protein>
<keyword evidence="1" id="KW-0812">Transmembrane</keyword>
<feature type="transmembrane region" description="Helical" evidence="1">
    <location>
        <begin position="29"/>
        <end position="49"/>
    </location>
</feature>
<dbReference type="OrthoDB" id="10500740at2759"/>
<dbReference type="Proteomes" id="UP000193920">
    <property type="component" value="Unassembled WGS sequence"/>
</dbReference>
<evidence type="ECO:0000256" key="1">
    <source>
        <dbReference type="SAM" id="Phobius"/>
    </source>
</evidence>
<dbReference type="SUPFAM" id="SSF48097">
    <property type="entry name" value="Regulator of G-protein signaling, RGS"/>
    <property type="match status" value="1"/>
</dbReference>
<dbReference type="InterPro" id="IPR044926">
    <property type="entry name" value="RGS_subdomain_2"/>
</dbReference>
<organism evidence="2 3">
    <name type="scientific">Neocallimastix californiae</name>
    <dbReference type="NCBI Taxonomy" id="1754190"/>
    <lineage>
        <taxon>Eukaryota</taxon>
        <taxon>Fungi</taxon>
        <taxon>Fungi incertae sedis</taxon>
        <taxon>Chytridiomycota</taxon>
        <taxon>Chytridiomycota incertae sedis</taxon>
        <taxon>Neocallimastigomycetes</taxon>
        <taxon>Neocallimastigales</taxon>
        <taxon>Neocallimastigaceae</taxon>
        <taxon>Neocallimastix</taxon>
    </lineage>
</organism>